<dbReference type="PANTHER" id="PTHR12751">
    <property type="entry name" value="PHOSPHATASE AND ACTIN REGULATOR PHACTR"/>
    <property type="match status" value="1"/>
</dbReference>
<dbReference type="GO" id="GO:0003779">
    <property type="term" value="F:actin binding"/>
    <property type="evidence" value="ECO:0007669"/>
    <property type="project" value="TreeGrafter"/>
</dbReference>
<dbReference type="EMBL" id="KL596718">
    <property type="protein sequence ID" value="KER27633.1"/>
    <property type="molecule type" value="Genomic_DNA"/>
</dbReference>
<dbReference type="KEGG" id="ovi:T265_05353"/>
<feature type="compositionally biased region" description="Polar residues" evidence="1">
    <location>
        <begin position="78"/>
        <end position="94"/>
    </location>
</feature>
<dbReference type="CTD" id="20319535"/>
<dbReference type="AlphaFoldDB" id="A0A074ZJX5"/>
<evidence type="ECO:0000313" key="2">
    <source>
        <dbReference type="EMBL" id="KER27633.1"/>
    </source>
</evidence>
<feature type="region of interest" description="Disordered" evidence="1">
    <location>
        <begin position="420"/>
        <end position="456"/>
    </location>
</feature>
<keyword evidence="3" id="KW-1185">Reference proteome</keyword>
<reference evidence="2 3" key="1">
    <citation type="submission" date="2013-11" db="EMBL/GenBank/DDBJ databases">
        <title>Opisthorchis viverrini - life in the bile duct.</title>
        <authorList>
            <person name="Young N.D."/>
            <person name="Nagarajan N."/>
            <person name="Lin S.J."/>
            <person name="Korhonen P.K."/>
            <person name="Jex A.R."/>
            <person name="Hall R.S."/>
            <person name="Safavi-Hemami H."/>
            <person name="Kaewkong W."/>
            <person name="Bertrand D."/>
            <person name="Gao S."/>
            <person name="Seet Q."/>
            <person name="Wongkham S."/>
            <person name="Teh B.T."/>
            <person name="Wongkham C."/>
            <person name="Intapan P.M."/>
            <person name="Maleewong W."/>
            <person name="Yang X."/>
            <person name="Hu M."/>
            <person name="Wang Z."/>
            <person name="Hofmann A."/>
            <person name="Sternberg P.W."/>
            <person name="Tan P."/>
            <person name="Wang J."/>
            <person name="Gasser R.B."/>
        </authorList>
    </citation>
    <scope>NUCLEOTIDE SEQUENCE [LARGE SCALE GENOMIC DNA]</scope>
</reference>
<accession>A0A074ZJX5</accession>
<evidence type="ECO:0008006" key="4">
    <source>
        <dbReference type="Google" id="ProtNLM"/>
    </source>
</evidence>
<dbReference type="Proteomes" id="UP000054324">
    <property type="component" value="Unassembled WGS sequence"/>
</dbReference>
<evidence type="ECO:0000313" key="3">
    <source>
        <dbReference type="Proteomes" id="UP000054324"/>
    </source>
</evidence>
<dbReference type="GO" id="GO:0030036">
    <property type="term" value="P:actin cytoskeleton organization"/>
    <property type="evidence" value="ECO:0007669"/>
    <property type="project" value="TreeGrafter"/>
</dbReference>
<dbReference type="RefSeq" id="XP_009168608.1">
    <property type="nucleotide sequence ID" value="XM_009170344.1"/>
</dbReference>
<organism evidence="2 3">
    <name type="scientific">Opisthorchis viverrini</name>
    <name type="common">Southeast Asian liver fluke</name>
    <dbReference type="NCBI Taxonomy" id="6198"/>
    <lineage>
        <taxon>Eukaryota</taxon>
        <taxon>Metazoa</taxon>
        <taxon>Spiralia</taxon>
        <taxon>Lophotrochozoa</taxon>
        <taxon>Platyhelminthes</taxon>
        <taxon>Trematoda</taxon>
        <taxon>Digenea</taxon>
        <taxon>Opisthorchiida</taxon>
        <taxon>Opisthorchiata</taxon>
        <taxon>Opisthorchiidae</taxon>
        <taxon>Opisthorchis</taxon>
    </lineage>
</organism>
<gene>
    <name evidence="2" type="ORF">T265_05353</name>
</gene>
<sequence>MRNYLPPKSSMNETVATATTVRRVRAKSFPLLPPMENELVERRIVHEPGYTELVSHSESKDRNIWKDLWYRVRREADSSQQPGITRENTGTVSPNEDPPENLHSAPLLIKPSTFTVHCSDGSAQSGRLFRSRTIESAYHRVEKTSLYTCNQGRIEQLRGHHTQLKVKVNTSSCSAPECGYDKEERETEGADISLLSLTEAQLYKRRLATRNSERKMRYVKISHAALSEPDLSKAPKRSAMKRDKDTSQSTLNTQHDRNELREISIVSRARNSDSLSSVPMTPDSVQQNTRVASSMGHSTCSSISQASYDSDGFAIQSTASEMSSMFRFQSTPPRVSCASPVMRCSGSFERTASGSRLAAGAFDTNMQYPNEVDEDNILRDFEVNSPTETDNEDDGIHDKLPRLHNLVLRKDSLGDILDSPISANDHSPLYDDNTGEEVSSSQDDSESPADSPDVHFPQEFRRRSSEIPIVEVLSGALCAAGYGMVGRLLEFWLPQRTFCENLLRSSGISELSDDLAWQRRKAILRELSRSSLHTSEESPTHEMLFLRFSKFVEVLELEPEDRTGDKPWIRLTAADRARIRRELNDYKRIEMFVHSDSEKNTRYHSP</sequence>
<dbReference type="OrthoDB" id="5563016at2759"/>
<feature type="region of interest" description="Disordered" evidence="1">
    <location>
        <begin position="76"/>
        <end position="100"/>
    </location>
</feature>
<proteinExistence type="predicted"/>
<dbReference type="STRING" id="6198.A0A074ZJX5"/>
<dbReference type="GeneID" id="20319535"/>
<protein>
    <recommendedName>
        <fullName evidence="4">Phosphatase and actin regulator</fullName>
    </recommendedName>
</protein>
<feature type="region of interest" description="Disordered" evidence="1">
    <location>
        <begin position="229"/>
        <end position="259"/>
    </location>
</feature>
<dbReference type="PANTHER" id="PTHR12751:SF18">
    <property type="entry name" value="PHOSPHATASE AND ACTIN REGULATOR 1"/>
    <property type="match status" value="1"/>
</dbReference>
<evidence type="ECO:0000256" key="1">
    <source>
        <dbReference type="SAM" id="MobiDB-lite"/>
    </source>
</evidence>
<name>A0A074ZJX5_OPIVI</name>